<feature type="transmembrane region" description="Helical" evidence="6">
    <location>
        <begin position="6"/>
        <end position="25"/>
    </location>
</feature>
<dbReference type="PANTHER" id="PTHR12308">
    <property type="entry name" value="ANOCTAMIN"/>
    <property type="match status" value="1"/>
</dbReference>
<evidence type="ECO:0000256" key="6">
    <source>
        <dbReference type="RuleBase" id="RU280814"/>
    </source>
</evidence>
<dbReference type="GO" id="GO:0005254">
    <property type="term" value="F:chloride channel activity"/>
    <property type="evidence" value="ECO:0007669"/>
    <property type="project" value="TreeGrafter"/>
</dbReference>
<sequence length="183" mass="21240">IWYIILQFVNICGVISNGFLIGFTSSWGRQYDVYTRLWIVVGFEHIVFALKLILDYLVQDVPSVVRLMSGKTMHDMSIMIKADRQKFEEKFLKFVKVTIFNQEEKDGPNKKLRSDNKKKAETSKRSSRFNSKYLKLKDQDRTLCVKMTYPRNVSKRPIYETSNGLPMSGDSRNGSKQSDDSMA</sequence>
<accession>A0A8B6C466</accession>
<dbReference type="InterPro" id="IPR007632">
    <property type="entry name" value="Anoctamin"/>
</dbReference>
<evidence type="ECO:0000313" key="9">
    <source>
        <dbReference type="EMBL" id="VDH99291.1"/>
    </source>
</evidence>
<evidence type="ECO:0000256" key="4">
    <source>
        <dbReference type="ARBA" id="ARBA00022989"/>
    </source>
</evidence>
<feature type="transmembrane region" description="Helical" evidence="6">
    <location>
        <begin position="37"/>
        <end position="58"/>
    </location>
</feature>
<evidence type="ECO:0000256" key="7">
    <source>
        <dbReference type="SAM" id="MobiDB-lite"/>
    </source>
</evidence>
<keyword evidence="3 6" id="KW-0812">Transmembrane</keyword>
<keyword evidence="10" id="KW-1185">Reference proteome</keyword>
<dbReference type="PANTHER" id="PTHR12308:SF73">
    <property type="entry name" value="ANOCTAMIN"/>
    <property type="match status" value="1"/>
</dbReference>
<evidence type="ECO:0000256" key="5">
    <source>
        <dbReference type="ARBA" id="ARBA00023136"/>
    </source>
</evidence>
<proteinExistence type="inferred from homology"/>
<feature type="region of interest" description="Disordered" evidence="7">
    <location>
        <begin position="106"/>
        <end position="127"/>
    </location>
</feature>
<comment type="similarity">
    <text evidence="2 6">Belongs to the anoctamin family.</text>
</comment>
<evidence type="ECO:0000256" key="1">
    <source>
        <dbReference type="ARBA" id="ARBA00004141"/>
    </source>
</evidence>
<dbReference type="InterPro" id="IPR049452">
    <property type="entry name" value="Anoctamin_TM"/>
</dbReference>
<reference evidence="9" key="1">
    <citation type="submission" date="2018-11" db="EMBL/GenBank/DDBJ databases">
        <authorList>
            <person name="Alioto T."/>
            <person name="Alioto T."/>
        </authorList>
    </citation>
    <scope>NUCLEOTIDE SEQUENCE</scope>
</reference>
<organism evidence="9 10">
    <name type="scientific">Mytilus galloprovincialis</name>
    <name type="common">Mediterranean mussel</name>
    <dbReference type="NCBI Taxonomy" id="29158"/>
    <lineage>
        <taxon>Eukaryota</taxon>
        <taxon>Metazoa</taxon>
        <taxon>Spiralia</taxon>
        <taxon>Lophotrochozoa</taxon>
        <taxon>Mollusca</taxon>
        <taxon>Bivalvia</taxon>
        <taxon>Autobranchia</taxon>
        <taxon>Pteriomorphia</taxon>
        <taxon>Mytilida</taxon>
        <taxon>Mytiloidea</taxon>
        <taxon>Mytilidae</taxon>
        <taxon>Mytilinae</taxon>
        <taxon>Mytilus</taxon>
    </lineage>
</organism>
<feature type="non-terminal residue" evidence="9">
    <location>
        <position position="183"/>
    </location>
</feature>
<feature type="compositionally biased region" description="Basic and acidic residues" evidence="7">
    <location>
        <begin position="106"/>
        <end position="124"/>
    </location>
</feature>
<dbReference type="Proteomes" id="UP000596742">
    <property type="component" value="Unassembled WGS sequence"/>
</dbReference>
<dbReference type="EMBL" id="UYJE01001123">
    <property type="protein sequence ID" value="VDH99291.1"/>
    <property type="molecule type" value="Genomic_DNA"/>
</dbReference>
<gene>
    <name evidence="9" type="ORF">MGAL_10B063647</name>
</gene>
<feature type="region of interest" description="Disordered" evidence="7">
    <location>
        <begin position="155"/>
        <end position="183"/>
    </location>
</feature>
<keyword evidence="4 6" id="KW-1133">Transmembrane helix</keyword>
<dbReference type="OrthoDB" id="6158113at2759"/>
<dbReference type="Pfam" id="PF04547">
    <property type="entry name" value="Anoctamin"/>
    <property type="match status" value="1"/>
</dbReference>
<protein>
    <recommendedName>
        <fullName evidence="6">Anoctamin</fullName>
    </recommendedName>
</protein>
<evidence type="ECO:0000256" key="3">
    <source>
        <dbReference type="ARBA" id="ARBA00022692"/>
    </source>
</evidence>
<comment type="subcellular location">
    <subcellularLocation>
        <location evidence="1 6">Membrane</location>
        <topology evidence="1 6">Multi-pass membrane protein</topology>
    </subcellularLocation>
</comment>
<evidence type="ECO:0000256" key="2">
    <source>
        <dbReference type="ARBA" id="ARBA00009671"/>
    </source>
</evidence>
<feature type="domain" description="Anoctamin transmembrane" evidence="8">
    <location>
        <begin position="1"/>
        <end position="67"/>
    </location>
</feature>
<name>A0A8B6C466_MYTGA</name>
<dbReference type="AlphaFoldDB" id="A0A8B6C466"/>
<evidence type="ECO:0000313" key="10">
    <source>
        <dbReference type="Proteomes" id="UP000596742"/>
    </source>
</evidence>
<feature type="compositionally biased region" description="Polar residues" evidence="7">
    <location>
        <begin position="160"/>
        <end position="176"/>
    </location>
</feature>
<comment type="caution">
    <text evidence="6">Lacks conserved residue(s) required for the propagation of feature annotation.</text>
</comment>
<comment type="caution">
    <text evidence="9">The sequence shown here is derived from an EMBL/GenBank/DDBJ whole genome shotgun (WGS) entry which is preliminary data.</text>
</comment>
<keyword evidence="5 6" id="KW-0472">Membrane</keyword>
<evidence type="ECO:0000259" key="8">
    <source>
        <dbReference type="Pfam" id="PF04547"/>
    </source>
</evidence>
<dbReference type="GO" id="GO:0005886">
    <property type="term" value="C:plasma membrane"/>
    <property type="evidence" value="ECO:0007669"/>
    <property type="project" value="TreeGrafter"/>
</dbReference>